<evidence type="ECO:0000256" key="8">
    <source>
        <dbReference type="ARBA" id="ARBA00023163"/>
    </source>
</evidence>
<evidence type="ECO:0000256" key="5">
    <source>
        <dbReference type="ARBA" id="ARBA00023012"/>
    </source>
</evidence>
<dbReference type="PROSITE" id="PS50110">
    <property type="entry name" value="RESPONSE_REGULATORY"/>
    <property type="match status" value="1"/>
</dbReference>
<dbReference type="AlphaFoldDB" id="A0A928KRR4"/>
<evidence type="ECO:0000259" key="12">
    <source>
        <dbReference type="PROSITE" id="PS50110"/>
    </source>
</evidence>
<organism evidence="13 14">
    <name type="scientific">Faecalispora sporosphaeroides</name>
    <dbReference type="NCBI Taxonomy" id="1549"/>
    <lineage>
        <taxon>Bacteria</taxon>
        <taxon>Bacillati</taxon>
        <taxon>Bacillota</taxon>
        <taxon>Clostridia</taxon>
        <taxon>Eubacteriales</taxon>
        <taxon>Oscillospiraceae</taxon>
        <taxon>Faecalispora</taxon>
    </lineage>
</organism>
<dbReference type="CDD" id="cd17536">
    <property type="entry name" value="REC_YesN-like"/>
    <property type="match status" value="1"/>
</dbReference>
<dbReference type="PANTHER" id="PTHR42713">
    <property type="entry name" value="HISTIDINE KINASE-RELATED"/>
    <property type="match status" value="1"/>
</dbReference>
<evidence type="ECO:0000256" key="6">
    <source>
        <dbReference type="ARBA" id="ARBA00023015"/>
    </source>
</evidence>
<dbReference type="PROSITE" id="PS01124">
    <property type="entry name" value="HTH_ARAC_FAMILY_2"/>
    <property type="match status" value="1"/>
</dbReference>
<keyword evidence="4 10" id="KW-0597">Phosphoprotein</keyword>
<sequence length="535" mass="61024">MYRVFLVEDEQLIREGIKHLVEWEEYGFRFVGEAADGELAWPLIQKDKPDIVITDIRMPFMDGLALSYLIKKNMPDTLIIILSGYDDFNYAKRAIEIGVSQYLLKPLSKDQLVEVLLQLKKKKDKIVQSEQYHAQFSKEVQEYLSSSRRSLFDLLVSGKTPIPQILERAEKIGISLSAMTYNLVLLMLEEDLLHSNYTASSASIQDQIERVFSEEPDIIPFGAGIEMTAFLIKADDDRIEETALRCAKALGQICRSAEQAPRWTVVTGQPVPRLSSLAECYRLARKKLFRTLSSDPAAEAHAQTKSVLDFNPNELDASKMDQQIIRKFLMNGLLEDADAFTEDYFNSFGSAGLNSALFRHYVLLNIHFTVSAFWDGLGREGLAPDRFPQLQQKLETAICSLADMQSYVSELFRETIRYRDSVVTDRHREMMRKVLEYIDENYSDPEIGLNTVARVANVSATHFSTVFSQQTGKTFVEYLTETRMKNARDLLRCTGKSSSEIARSVGYNDPHYFSFLFKKVNGLSPRDYRNGKGEK</sequence>
<dbReference type="GO" id="GO:0003700">
    <property type="term" value="F:DNA-binding transcription factor activity"/>
    <property type="evidence" value="ECO:0007669"/>
    <property type="project" value="InterPro"/>
</dbReference>
<evidence type="ECO:0000256" key="9">
    <source>
        <dbReference type="ARBA" id="ARBA00024867"/>
    </source>
</evidence>
<dbReference type="Gene3D" id="1.10.10.60">
    <property type="entry name" value="Homeodomain-like"/>
    <property type="match status" value="2"/>
</dbReference>
<gene>
    <name evidence="13" type="ORF">E7512_08020</name>
</gene>
<dbReference type="SMART" id="SM00342">
    <property type="entry name" value="HTH_ARAC"/>
    <property type="match status" value="1"/>
</dbReference>
<evidence type="ECO:0000313" key="13">
    <source>
        <dbReference type="EMBL" id="MBE6833512.1"/>
    </source>
</evidence>
<evidence type="ECO:0000256" key="2">
    <source>
        <dbReference type="ARBA" id="ARBA00018672"/>
    </source>
</evidence>
<keyword evidence="3" id="KW-0963">Cytoplasm</keyword>
<dbReference type="InterPro" id="IPR009057">
    <property type="entry name" value="Homeodomain-like_sf"/>
</dbReference>
<keyword evidence="8" id="KW-0804">Transcription</keyword>
<dbReference type="SUPFAM" id="SSF52172">
    <property type="entry name" value="CheY-like"/>
    <property type="match status" value="1"/>
</dbReference>
<feature type="modified residue" description="4-aspartylphosphate" evidence="10">
    <location>
        <position position="55"/>
    </location>
</feature>
<keyword evidence="5" id="KW-0902">Two-component regulatory system</keyword>
<dbReference type="SUPFAM" id="SSF46689">
    <property type="entry name" value="Homeodomain-like"/>
    <property type="match status" value="2"/>
</dbReference>
<feature type="domain" description="Response regulatory" evidence="12">
    <location>
        <begin position="3"/>
        <end position="120"/>
    </location>
</feature>
<dbReference type="SMART" id="SM00448">
    <property type="entry name" value="REC"/>
    <property type="match status" value="1"/>
</dbReference>
<evidence type="ECO:0000256" key="1">
    <source>
        <dbReference type="ARBA" id="ARBA00004496"/>
    </source>
</evidence>
<dbReference type="Proteomes" id="UP000754750">
    <property type="component" value="Unassembled WGS sequence"/>
</dbReference>
<dbReference type="Gene3D" id="3.40.50.2300">
    <property type="match status" value="1"/>
</dbReference>
<reference evidence="13" key="1">
    <citation type="submission" date="2019-04" db="EMBL/GenBank/DDBJ databases">
        <title>Evolution of Biomass-Degrading Anaerobic Consortia Revealed by Metagenomics.</title>
        <authorList>
            <person name="Peng X."/>
        </authorList>
    </citation>
    <scope>NUCLEOTIDE SEQUENCE</scope>
    <source>
        <strain evidence="13">SIG551</strain>
    </source>
</reference>
<dbReference type="InterPro" id="IPR041522">
    <property type="entry name" value="CdaR_GGDEF"/>
</dbReference>
<keyword evidence="6" id="KW-0805">Transcription regulation</keyword>
<dbReference type="InterPro" id="IPR018060">
    <property type="entry name" value="HTH_AraC"/>
</dbReference>
<evidence type="ECO:0000256" key="7">
    <source>
        <dbReference type="ARBA" id="ARBA00023125"/>
    </source>
</evidence>
<dbReference type="EMBL" id="SVNY01000003">
    <property type="protein sequence ID" value="MBE6833512.1"/>
    <property type="molecule type" value="Genomic_DNA"/>
</dbReference>
<evidence type="ECO:0000256" key="4">
    <source>
        <dbReference type="ARBA" id="ARBA00022553"/>
    </source>
</evidence>
<evidence type="ECO:0000256" key="3">
    <source>
        <dbReference type="ARBA" id="ARBA00022490"/>
    </source>
</evidence>
<dbReference type="Pfam" id="PF12833">
    <property type="entry name" value="HTH_18"/>
    <property type="match status" value="1"/>
</dbReference>
<dbReference type="InterPro" id="IPR001789">
    <property type="entry name" value="Sig_transdc_resp-reg_receiver"/>
</dbReference>
<dbReference type="InterPro" id="IPR011006">
    <property type="entry name" value="CheY-like_superfamily"/>
</dbReference>
<name>A0A928KRR4_9FIRM</name>
<dbReference type="RefSeq" id="WP_326840385.1">
    <property type="nucleotide sequence ID" value="NZ_JBKWRC010000012.1"/>
</dbReference>
<evidence type="ECO:0000313" key="14">
    <source>
        <dbReference type="Proteomes" id="UP000754750"/>
    </source>
</evidence>
<accession>A0A928KRR4</accession>
<dbReference type="GO" id="GO:0000160">
    <property type="term" value="P:phosphorelay signal transduction system"/>
    <property type="evidence" value="ECO:0007669"/>
    <property type="project" value="UniProtKB-KW"/>
</dbReference>
<dbReference type="GO" id="GO:0043565">
    <property type="term" value="F:sequence-specific DNA binding"/>
    <property type="evidence" value="ECO:0007669"/>
    <property type="project" value="InterPro"/>
</dbReference>
<dbReference type="Pfam" id="PF00072">
    <property type="entry name" value="Response_reg"/>
    <property type="match status" value="1"/>
</dbReference>
<dbReference type="GO" id="GO:0005737">
    <property type="term" value="C:cytoplasm"/>
    <property type="evidence" value="ECO:0007669"/>
    <property type="project" value="UniProtKB-SubCell"/>
</dbReference>
<evidence type="ECO:0000256" key="10">
    <source>
        <dbReference type="PROSITE-ProRule" id="PRU00169"/>
    </source>
</evidence>
<dbReference type="PANTHER" id="PTHR42713:SF3">
    <property type="entry name" value="TRANSCRIPTIONAL REGULATORY PROTEIN HPTR"/>
    <property type="match status" value="1"/>
</dbReference>
<protein>
    <recommendedName>
        <fullName evidence="2">Stage 0 sporulation protein A homolog</fullName>
    </recommendedName>
</protein>
<evidence type="ECO:0000259" key="11">
    <source>
        <dbReference type="PROSITE" id="PS01124"/>
    </source>
</evidence>
<comment type="function">
    <text evidence="9">May play the central regulatory role in sporulation. It may be an element of the effector pathway responsible for the activation of sporulation genes in response to nutritional stress. Spo0A may act in concert with spo0H (a sigma factor) to control the expression of some genes that are critical to the sporulation process.</text>
</comment>
<comment type="subcellular location">
    <subcellularLocation>
        <location evidence="1">Cytoplasm</location>
    </subcellularLocation>
</comment>
<keyword evidence="7" id="KW-0238">DNA-binding</keyword>
<comment type="caution">
    <text evidence="13">The sequence shown here is derived from an EMBL/GenBank/DDBJ whole genome shotgun (WGS) entry which is preliminary data.</text>
</comment>
<dbReference type="InterPro" id="IPR051552">
    <property type="entry name" value="HptR"/>
</dbReference>
<dbReference type="Pfam" id="PF17853">
    <property type="entry name" value="GGDEF_2"/>
    <property type="match status" value="1"/>
</dbReference>
<proteinExistence type="predicted"/>
<feature type="domain" description="HTH araC/xylS-type" evidence="11">
    <location>
        <begin position="432"/>
        <end position="531"/>
    </location>
</feature>